<dbReference type="Proteomes" id="UP000009172">
    <property type="component" value="Unassembled WGS sequence"/>
</dbReference>
<evidence type="ECO:0000313" key="2">
    <source>
        <dbReference type="Proteomes" id="UP000009172"/>
    </source>
</evidence>
<keyword evidence="2" id="KW-1185">Reference proteome</keyword>
<proteinExistence type="predicted"/>
<dbReference type="HOGENOM" id="CLU_2063180_0_0_1"/>
<name>F2RVK4_TRIT1</name>
<organism evidence="1 2">
    <name type="scientific">Trichophyton tonsurans (strain CBS 112818)</name>
    <name type="common">Scalp ringworm fungus</name>
    <dbReference type="NCBI Taxonomy" id="647933"/>
    <lineage>
        <taxon>Eukaryota</taxon>
        <taxon>Fungi</taxon>
        <taxon>Dikarya</taxon>
        <taxon>Ascomycota</taxon>
        <taxon>Pezizomycotina</taxon>
        <taxon>Eurotiomycetes</taxon>
        <taxon>Eurotiomycetidae</taxon>
        <taxon>Onygenales</taxon>
        <taxon>Arthrodermataceae</taxon>
        <taxon>Trichophyton</taxon>
    </lineage>
</organism>
<sequence>MKAEGWVGELCLPSGKQRARKIMNVAKYRFTILPATFVYKGAGQLGNFKAVEEISSERLPDQNISKASSVKKNPMMIDSTPYNDVVHEMERWAHWIWYARYPRGIGASGRSRQSAVTAY</sequence>
<accession>F2RVK4</accession>
<dbReference type="AlphaFoldDB" id="F2RVK4"/>
<protein>
    <submittedName>
        <fullName evidence="1">Uncharacterized protein</fullName>
    </submittedName>
</protein>
<evidence type="ECO:0000313" key="1">
    <source>
        <dbReference type="EMBL" id="EGD95353.1"/>
    </source>
</evidence>
<gene>
    <name evidence="1" type="ORF">TESG_02839</name>
</gene>
<reference evidence="2" key="1">
    <citation type="journal article" date="2012" name="MBio">
        <title>Comparative genome analysis of Trichophyton rubrum and related dermatophytes reveals candidate genes involved in infection.</title>
        <authorList>
            <person name="Martinez D.A."/>
            <person name="Oliver B.G."/>
            <person name="Graeser Y."/>
            <person name="Goldberg J.M."/>
            <person name="Li W."/>
            <person name="Martinez-Rossi N.M."/>
            <person name="Monod M."/>
            <person name="Shelest E."/>
            <person name="Barton R.C."/>
            <person name="Birch E."/>
            <person name="Brakhage A.A."/>
            <person name="Chen Z."/>
            <person name="Gurr S.J."/>
            <person name="Heiman D."/>
            <person name="Heitman J."/>
            <person name="Kosti I."/>
            <person name="Rossi A."/>
            <person name="Saif S."/>
            <person name="Samalova M."/>
            <person name="Saunders C.W."/>
            <person name="Shea T."/>
            <person name="Summerbell R.C."/>
            <person name="Xu J."/>
            <person name="Young S."/>
            <person name="Zeng Q."/>
            <person name="Birren B.W."/>
            <person name="Cuomo C.A."/>
            <person name="White T.C."/>
        </authorList>
    </citation>
    <scope>NUCLEOTIDE SEQUENCE [LARGE SCALE GENOMIC DNA]</scope>
    <source>
        <strain evidence="2">CBS 112818</strain>
    </source>
</reference>
<dbReference type="EMBL" id="GG698487">
    <property type="protein sequence ID" value="EGD95353.1"/>
    <property type="molecule type" value="Genomic_DNA"/>
</dbReference>